<feature type="transmembrane region" description="Helical" evidence="1">
    <location>
        <begin position="439"/>
        <end position="458"/>
    </location>
</feature>
<dbReference type="PANTHER" id="PTHR34219:SF4">
    <property type="entry name" value="PEPSY DOMAIN-CONTAINING PROTEIN"/>
    <property type="match status" value="1"/>
</dbReference>
<proteinExistence type="predicted"/>
<dbReference type="EMBL" id="SWCJ01000001">
    <property type="protein sequence ID" value="TKB58495.1"/>
    <property type="molecule type" value="Genomic_DNA"/>
</dbReference>
<dbReference type="PANTHER" id="PTHR34219">
    <property type="entry name" value="IRON-REGULATED INNER MEMBRANE PROTEIN-RELATED"/>
    <property type="match status" value="1"/>
</dbReference>
<feature type="transmembrane region" description="Helical" evidence="1">
    <location>
        <begin position="159"/>
        <end position="181"/>
    </location>
</feature>
<dbReference type="Proteomes" id="UP000305675">
    <property type="component" value="Unassembled WGS sequence"/>
</dbReference>
<feature type="transmembrane region" description="Helical" evidence="1">
    <location>
        <begin position="404"/>
        <end position="427"/>
    </location>
</feature>
<dbReference type="AlphaFoldDB" id="A0A4U1BXN8"/>
<protein>
    <submittedName>
        <fullName evidence="2">PepSY domain-containing protein</fullName>
    </submittedName>
</protein>
<accession>A0A4U1BXN8</accession>
<evidence type="ECO:0000313" key="3">
    <source>
        <dbReference type="Proteomes" id="UP000305675"/>
    </source>
</evidence>
<dbReference type="OrthoDB" id="9776609at2"/>
<comment type="caution">
    <text evidence="2">The sequence shown here is derived from an EMBL/GenBank/DDBJ whole genome shotgun (WGS) entry which is preliminary data.</text>
</comment>
<feature type="transmembrane region" description="Helical" evidence="1">
    <location>
        <begin position="362"/>
        <end position="383"/>
    </location>
</feature>
<sequence>MKSINIKKLYVLHSWVGLVTGILLFVIAFTGAVSVFGRPELKIWANNDIRTPAQLTPIQIETLVDKYAQQVPENYLHMVQVALPGVRSAAELYIRFEDHKEGTVPQQPAVAIQFKIHPHTLELIERKEGELRSLFENYDMDMADFLVGFHADLHMGRPWGLLTTGVLGLTLMLSIITGFVVHRKVLKQMFTFRTKKTKTLLLNDGHKVMGIWGMLFHGVIAFTGAFLGLALVILVPAAAFVSFEGDQDKLLQTFNTMPDPVLTHVHQPTHLAKALTHAQNYQQGAYVTNINVLGYGDENAMLYFNLLEAEQMHPLRMQYQGNNGEFLDAYGQFGKIEGVSGKILDLMGPLHFGNFGGIIVKVFWAILGLSTALLPITGLMLWLERGVNAANPKYSRNTYLRFNRLILGSCGGLVVACALLFPVQLMLNYVWIDAAPNPIIMGSFFGSWALLTLIAMVWKNSAKLTTIMVNLTALLLVTVLPLDALLSGSHPFNMADTQHYISTGVNLTLFGLAPLLLWGHWRWSTVGKLNQSQPDVAPQQQGEQT</sequence>
<evidence type="ECO:0000313" key="2">
    <source>
        <dbReference type="EMBL" id="TKB58495.1"/>
    </source>
</evidence>
<keyword evidence="1" id="KW-0812">Transmembrane</keyword>
<dbReference type="Pfam" id="PF03929">
    <property type="entry name" value="PepSY_TM"/>
    <property type="match status" value="1"/>
</dbReference>
<feature type="transmembrane region" description="Helical" evidence="1">
    <location>
        <begin position="499"/>
        <end position="518"/>
    </location>
</feature>
<keyword evidence="1" id="KW-0472">Membrane</keyword>
<gene>
    <name evidence="2" type="ORF">FCL42_01745</name>
</gene>
<keyword evidence="3" id="KW-1185">Reference proteome</keyword>
<organism evidence="2 3">
    <name type="scientific">Ferrimonas aestuarii</name>
    <dbReference type="NCBI Taxonomy" id="2569539"/>
    <lineage>
        <taxon>Bacteria</taxon>
        <taxon>Pseudomonadati</taxon>
        <taxon>Pseudomonadota</taxon>
        <taxon>Gammaproteobacteria</taxon>
        <taxon>Alteromonadales</taxon>
        <taxon>Ferrimonadaceae</taxon>
        <taxon>Ferrimonas</taxon>
    </lineage>
</organism>
<feature type="transmembrane region" description="Helical" evidence="1">
    <location>
        <begin position="215"/>
        <end position="241"/>
    </location>
</feature>
<keyword evidence="1" id="KW-1133">Transmembrane helix</keyword>
<name>A0A4U1BXN8_9GAMM</name>
<feature type="transmembrane region" description="Helical" evidence="1">
    <location>
        <begin position="467"/>
        <end position="487"/>
    </location>
</feature>
<feature type="transmembrane region" description="Helical" evidence="1">
    <location>
        <begin position="12"/>
        <end position="36"/>
    </location>
</feature>
<reference evidence="2 3" key="1">
    <citation type="submission" date="2019-04" db="EMBL/GenBank/DDBJ databases">
        <authorList>
            <person name="Hwang J.C."/>
        </authorList>
    </citation>
    <scope>NUCLEOTIDE SEQUENCE [LARGE SCALE GENOMIC DNA]</scope>
    <source>
        <strain evidence="2 3">IMCC35002</strain>
    </source>
</reference>
<evidence type="ECO:0000256" key="1">
    <source>
        <dbReference type="SAM" id="Phobius"/>
    </source>
</evidence>
<dbReference type="RefSeq" id="WP_136861643.1">
    <property type="nucleotide sequence ID" value="NZ_SWCJ01000001.1"/>
</dbReference>
<dbReference type="InterPro" id="IPR005625">
    <property type="entry name" value="PepSY-ass_TM"/>
</dbReference>